<reference evidence="1" key="1">
    <citation type="submission" date="2016-01" db="EMBL/GenBank/DDBJ databases">
        <authorList>
            <person name="Peeters C."/>
        </authorList>
    </citation>
    <scope>NUCLEOTIDE SEQUENCE [LARGE SCALE GENOMIC DNA]</scope>
    <source>
        <strain evidence="1">LMG 29326</strain>
    </source>
</reference>
<gene>
    <name evidence="1" type="ORF">AWB83_05095</name>
</gene>
<keyword evidence="2" id="KW-1185">Reference proteome</keyword>
<accession>A0A158D620</accession>
<evidence type="ECO:0000313" key="1">
    <source>
        <dbReference type="EMBL" id="SAK90124.1"/>
    </source>
</evidence>
<dbReference type="STRING" id="1777144.AWB83_05095"/>
<proteinExistence type="predicted"/>
<name>A0A158D620_9BURK</name>
<sequence>MNRGPAFRTAGLRALSAVQFVGDEPCAAHVGVGAPCGGRAGGRGAVGIRIAHIADWVSNGVMLPAPCMIRTVYGPWPFSPRLVARLAGLRRSS</sequence>
<protein>
    <submittedName>
        <fullName evidence="1">Uncharacterized protein</fullName>
    </submittedName>
</protein>
<organism evidence="1 2">
    <name type="scientific">Caballeronia ptereochthonis</name>
    <dbReference type="NCBI Taxonomy" id="1777144"/>
    <lineage>
        <taxon>Bacteria</taxon>
        <taxon>Pseudomonadati</taxon>
        <taxon>Pseudomonadota</taxon>
        <taxon>Betaproteobacteria</taxon>
        <taxon>Burkholderiales</taxon>
        <taxon>Burkholderiaceae</taxon>
        <taxon>Caballeronia</taxon>
    </lineage>
</organism>
<dbReference type="EMBL" id="FCOB02000027">
    <property type="protein sequence ID" value="SAK90124.1"/>
    <property type="molecule type" value="Genomic_DNA"/>
</dbReference>
<dbReference type="Proteomes" id="UP000054978">
    <property type="component" value="Unassembled WGS sequence"/>
</dbReference>
<dbReference type="RefSeq" id="WP_087048444.1">
    <property type="nucleotide sequence ID" value="NZ_FCOB02000027.1"/>
</dbReference>
<evidence type="ECO:0000313" key="2">
    <source>
        <dbReference type="Proteomes" id="UP000054978"/>
    </source>
</evidence>
<comment type="caution">
    <text evidence="1">The sequence shown here is derived from an EMBL/GenBank/DDBJ whole genome shotgun (WGS) entry which is preliminary data.</text>
</comment>
<dbReference type="AlphaFoldDB" id="A0A158D620"/>